<dbReference type="AlphaFoldDB" id="A0A5M8QVC2"/>
<feature type="binding site" evidence="5">
    <location>
        <position position="146"/>
    </location>
    <ligand>
        <name>AMP</name>
        <dbReference type="ChEBI" id="CHEBI:456215"/>
    </ligand>
</feature>
<dbReference type="RefSeq" id="WP_139011271.1">
    <property type="nucleotide sequence ID" value="NZ_VBSN01000027.1"/>
</dbReference>
<dbReference type="PANTHER" id="PTHR23359">
    <property type="entry name" value="NUCLEOTIDE KINASE"/>
    <property type="match status" value="1"/>
</dbReference>
<evidence type="ECO:0000256" key="2">
    <source>
        <dbReference type="ARBA" id="ARBA00022727"/>
    </source>
</evidence>
<comment type="pathway">
    <text evidence="5">Purine metabolism; AMP biosynthesis via salvage pathway; AMP from ADP: step 1/1.</text>
</comment>
<dbReference type="EMBL" id="VBSN01000027">
    <property type="protein sequence ID" value="KAA6440255.1"/>
    <property type="molecule type" value="Genomic_DNA"/>
</dbReference>
<evidence type="ECO:0000256" key="4">
    <source>
        <dbReference type="ARBA" id="ARBA00022777"/>
    </source>
</evidence>
<dbReference type="NCBIfam" id="NF011100">
    <property type="entry name" value="PRK14527.1"/>
    <property type="match status" value="1"/>
</dbReference>
<dbReference type="GO" id="GO:0044209">
    <property type="term" value="P:AMP salvage"/>
    <property type="evidence" value="ECO:0007669"/>
    <property type="project" value="UniProtKB-UniRule"/>
</dbReference>
<dbReference type="InterPro" id="IPR027417">
    <property type="entry name" value="P-loop_NTPase"/>
</dbReference>
<dbReference type="NCBIfam" id="NF011104">
    <property type="entry name" value="PRK14531.1"/>
    <property type="match status" value="1"/>
</dbReference>
<keyword evidence="3 5" id="KW-0547">Nucleotide-binding</keyword>
<dbReference type="GO" id="GO:0005737">
    <property type="term" value="C:cytoplasm"/>
    <property type="evidence" value="ECO:0007669"/>
    <property type="project" value="UniProtKB-SubCell"/>
</dbReference>
<dbReference type="OrthoDB" id="9805030at2"/>
<evidence type="ECO:0000256" key="7">
    <source>
        <dbReference type="RuleBase" id="RU003331"/>
    </source>
</evidence>
<protein>
    <recommendedName>
        <fullName evidence="5 7">Adenylate kinase</fullName>
        <shortName evidence="5">AK</shortName>
        <ecNumber evidence="5 7">2.7.4.3</ecNumber>
    </recommendedName>
    <alternativeName>
        <fullName evidence="5">ATP-AMP transphosphorylase</fullName>
    </alternativeName>
    <alternativeName>
        <fullName evidence="5">ATP:AMP phosphotransferase</fullName>
    </alternativeName>
    <alternativeName>
        <fullName evidence="5">Adenylate monophosphate kinase</fullName>
    </alternativeName>
</protein>
<keyword evidence="5" id="KW-0963">Cytoplasm</keyword>
<dbReference type="UniPathway" id="UPA00588">
    <property type="reaction ID" value="UER00649"/>
</dbReference>
<dbReference type="PRINTS" id="PR00094">
    <property type="entry name" value="ADENYLTKNASE"/>
</dbReference>
<feature type="binding site" evidence="5">
    <location>
        <position position="128"/>
    </location>
    <ligand>
        <name>ATP</name>
        <dbReference type="ChEBI" id="CHEBI:30616"/>
    </ligand>
</feature>
<feature type="binding site" evidence="5">
    <location>
        <position position="93"/>
    </location>
    <ligand>
        <name>AMP</name>
        <dbReference type="ChEBI" id="CHEBI:456215"/>
    </ligand>
</feature>
<dbReference type="Proteomes" id="UP000323994">
    <property type="component" value="Unassembled WGS sequence"/>
</dbReference>
<dbReference type="SUPFAM" id="SSF52540">
    <property type="entry name" value="P-loop containing nucleoside triphosphate hydrolases"/>
    <property type="match status" value="1"/>
</dbReference>
<dbReference type="NCBIfam" id="NF011101">
    <property type="entry name" value="PRK14528.1"/>
    <property type="match status" value="1"/>
</dbReference>
<dbReference type="PROSITE" id="PS00113">
    <property type="entry name" value="ADENYLATE_KINASE"/>
    <property type="match status" value="1"/>
</dbReference>
<organism evidence="8 9">
    <name type="scientific">Dyadobacter flavalbus</name>
    <dbReference type="NCBI Taxonomy" id="2579942"/>
    <lineage>
        <taxon>Bacteria</taxon>
        <taxon>Pseudomonadati</taxon>
        <taxon>Bacteroidota</taxon>
        <taxon>Cytophagia</taxon>
        <taxon>Cytophagales</taxon>
        <taxon>Spirosomataceae</taxon>
        <taxon>Dyadobacter</taxon>
    </lineage>
</organism>
<evidence type="ECO:0000256" key="6">
    <source>
        <dbReference type="RuleBase" id="RU003330"/>
    </source>
</evidence>
<feature type="binding site" evidence="5">
    <location>
        <position position="174"/>
    </location>
    <ligand>
        <name>ATP</name>
        <dbReference type="ChEBI" id="CHEBI:30616"/>
    </ligand>
</feature>
<dbReference type="GO" id="GO:0005524">
    <property type="term" value="F:ATP binding"/>
    <property type="evidence" value="ECO:0007669"/>
    <property type="project" value="UniProtKB-UniRule"/>
</dbReference>
<evidence type="ECO:0000256" key="1">
    <source>
        <dbReference type="ARBA" id="ARBA00022679"/>
    </source>
</evidence>
<comment type="caution">
    <text evidence="8">The sequence shown here is derived from an EMBL/GenBank/DDBJ whole genome shotgun (WGS) entry which is preliminary data.</text>
</comment>
<dbReference type="InterPro" id="IPR000850">
    <property type="entry name" value="Adenylat/UMP-CMP_kin"/>
</dbReference>
<comment type="function">
    <text evidence="5">Catalyzes the reversible transfer of the terminal phosphate group between ATP and AMP. Plays an important role in cellular energy homeostasis and in adenine nucleotide metabolism.</text>
</comment>
<sequence>MLNLILFGPPGAGKGTQSEKIIARYNLIHLSTGDLLRSEIQAGTELGLKAKTLMDNGILVPDEVVIGMIDNKLKEHSKAPGFIFDGFPRTVKQAEALDELLTRYNESISVMIALVVDDNELLARLLNRGKTSGRPDDQNVELISRRIQEYNNKTKPVADYYLEQGKFTAIDGIGEIEHIFDQITQTISKSGLL</sequence>
<feature type="binding site" evidence="5">
    <location>
        <position position="32"/>
    </location>
    <ligand>
        <name>AMP</name>
        <dbReference type="ChEBI" id="CHEBI:456215"/>
    </ligand>
</feature>
<dbReference type="Pfam" id="PF00406">
    <property type="entry name" value="ADK"/>
    <property type="match status" value="1"/>
</dbReference>
<feature type="binding site" evidence="5">
    <location>
        <position position="134"/>
    </location>
    <ligand>
        <name>AMP</name>
        <dbReference type="ChEBI" id="CHEBI:456215"/>
    </ligand>
</feature>
<comment type="catalytic activity">
    <reaction evidence="5 7">
        <text>AMP + ATP = 2 ADP</text>
        <dbReference type="Rhea" id="RHEA:12973"/>
        <dbReference type="ChEBI" id="CHEBI:30616"/>
        <dbReference type="ChEBI" id="CHEBI:456215"/>
        <dbReference type="ChEBI" id="CHEBI:456216"/>
        <dbReference type="EC" id="2.7.4.3"/>
    </reaction>
</comment>
<keyword evidence="1 5" id="KW-0808">Transferase</keyword>
<comment type="similarity">
    <text evidence="5 6">Belongs to the adenylate kinase family.</text>
</comment>
<reference evidence="8 9" key="1">
    <citation type="submission" date="2019-05" db="EMBL/GenBank/DDBJ databases">
        <authorList>
            <person name="Qu J.-H."/>
        </authorList>
    </citation>
    <scope>NUCLEOTIDE SEQUENCE [LARGE SCALE GENOMIC DNA]</scope>
    <source>
        <strain evidence="8 9">NS28</strain>
    </source>
</reference>
<name>A0A5M8QVC2_9BACT</name>
<proteinExistence type="inferred from homology"/>
<dbReference type="GO" id="GO:0004017">
    <property type="term" value="F:AMP kinase activity"/>
    <property type="evidence" value="ECO:0007669"/>
    <property type="project" value="UniProtKB-UniRule"/>
</dbReference>
<dbReference type="HAMAP" id="MF_00235">
    <property type="entry name" value="Adenylate_kinase_Adk"/>
    <property type="match status" value="1"/>
</dbReference>
<feature type="binding site" evidence="5">
    <location>
        <begin position="58"/>
        <end position="60"/>
    </location>
    <ligand>
        <name>AMP</name>
        <dbReference type="ChEBI" id="CHEBI:456215"/>
    </ligand>
</feature>
<comment type="domain">
    <text evidence="5">Consists of three domains, a large central CORE domain and two small peripheral domains, NMPbind and LID, which undergo movements during catalysis. The LID domain closes over the site of phosphoryl transfer upon ATP binding. Assembling and dissambling the active center during each catalytic cycle provides an effective means to prevent ATP hydrolysis.</text>
</comment>
<comment type="caution">
    <text evidence="5">Lacks conserved residue(s) required for the propagation of feature annotation.</text>
</comment>
<keyword evidence="9" id="KW-1185">Reference proteome</keyword>
<keyword evidence="5 7" id="KW-0067">ATP-binding</keyword>
<feature type="binding site" evidence="5">
    <location>
        <begin position="11"/>
        <end position="16"/>
    </location>
    <ligand>
        <name>ATP</name>
        <dbReference type="ChEBI" id="CHEBI:30616"/>
    </ligand>
</feature>
<dbReference type="EC" id="2.7.4.3" evidence="5 7"/>
<gene>
    <name evidence="5" type="primary">adk</name>
    <name evidence="8" type="ORF">FEM33_06525</name>
</gene>
<dbReference type="InterPro" id="IPR033690">
    <property type="entry name" value="Adenylat_kinase_CS"/>
</dbReference>
<evidence type="ECO:0000313" key="8">
    <source>
        <dbReference type="EMBL" id="KAA6440255.1"/>
    </source>
</evidence>
<keyword evidence="4 5" id="KW-0418">Kinase</keyword>
<dbReference type="NCBIfam" id="NF011105">
    <property type="entry name" value="PRK14532.1"/>
    <property type="match status" value="1"/>
</dbReference>
<evidence type="ECO:0000256" key="5">
    <source>
        <dbReference type="HAMAP-Rule" id="MF_00235"/>
    </source>
</evidence>
<keyword evidence="2 5" id="KW-0545">Nucleotide biosynthesis</keyword>
<evidence type="ECO:0000256" key="3">
    <source>
        <dbReference type="ARBA" id="ARBA00022741"/>
    </source>
</evidence>
<evidence type="ECO:0000313" key="9">
    <source>
        <dbReference type="Proteomes" id="UP000323994"/>
    </source>
</evidence>
<accession>A0A5M8QVC2</accession>
<dbReference type="NCBIfam" id="NF001381">
    <property type="entry name" value="PRK00279.1-3"/>
    <property type="match status" value="1"/>
</dbReference>
<feature type="binding site" evidence="5">
    <location>
        <begin position="86"/>
        <end position="89"/>
    </location>
    <ligand>
        <name>AMP</name>
        <dbReference type="ChEBI" id="CHEBI:456215"/>
    </ligand>
</feature>
<feature type="binding site" evidence="5">
    <location>
        <position position="37"/>
    </location>
    <ligand>
        <name>AMP</name>
        <dbReference type="ChEBI" id="CHEBI:456215"/>
    </ligand>
</feature>
<comment type="subcellular location">
    <subcellularLocation>
        <location evidence="5 7">Cytoplasm</location>
    </subcellularLocation>
</comment>
<dbReference type="Gene3D" id="3.40.50.300">
    <property type="entry name" value="P-loop containing nucleotide triphosphate hydrolases"/>
    <property type="match status" value="1"/>
</dbReference>
<feature type="region of interest" description="NMP" evidence="5">
    <location>
        <begin position="31"/>
        <end position="60"/>
    </location>
</feature>
<comment type="subunit">
    <text evidence="5 7">Monomer.</text>
</comment>
<dbReference type="CDD" id="cd01428">
    <property type="entry name" value="ADK"/>
    <property type="match status" value="1"/>
</dbReference>